<evidence type="ECO:0000313" key="2">
    <source>
        <dbReference type="Proteomes" id="UP000199452"/>
    </source>
</evidence>
<gene>
    <name evidence="1" type="ORF">SAMN05216323_10358</name>
</gene>
<organism evidence="1 2">
    <name type="scientific">Williamwhitmania taraxaci</name>
    <dbReference type="NCBI Taxonomy" id="1640674"/>
    <lineage>
        <taxon>Bacteria</taxon>
        <taxon>Pseudomonadati</taxon>
        <taxon>Bacteroidota</taxon>
        <taxon>Bacteroidia</taxon>
        <taxon>Bacteroidales</taxon>
        <taxon>Williamwhitmaniaceae</taxon>
        <taxon>Williamwhitmania</taxon>
    </lineage>
</organism>
<keyword evidence="2" id="KW-1185">Reference proteome</keyword>
<dbReference type="STRING" id="1640674.SAMN05216323_10358"/>
<proteinExistence type="predicted"/>
<name>A0A1G6M9G2_9BACT</name>
<dbReference type="AlphaFoldDB" id="A0A1G6M9G2"/>
<protein>
    <submittedName>
        <fullName evidence="1">Uncharacterized protein</fullName>
    </submittedName>
</protein>
<accession>A0A1G6M9G2</accession>
<sequence length="108" mass="12080">MEATIDKTKTFSEQAPEVQQALVAAFYGAALFEPNEAVKQEVAANGQLGQEVAIAEASRKTTFDVFARPRLLVVTFDGFTLLAERVYIDASTCWRMDREVFTLIEEEQ</sequence>
<reference evidence="1 2" key="1">
    <citation type="submission" date="2016-09" db="EMBL/GenBank/DDBJ databases">
        <authorList>
            <person name="Capua I."/>
            <person name="De Benedictis P."/>
            <person name="Joannis T."/>
            <person name="Lombin L.H."/>
            <person name="Cattoli G."/>
        </authorList>
    </citation>
    <scope>NUCLEOTIDE SEQUENCE [LARGE SCALE GENOMIC DNA]</scope>
    <source>
        <strain evidence="1 2">A7P-90m</strain>
    </source>
</reference>
<evidence type="ECO:0000313" key="1">
    <source>
        <dbReference type="EMBL" id="SDC52139.1"/>
    </source>
</evidence>
<dbReference type="RefSeq" id="WP_092438565.1">
    <property type="nucleotide sequence ID" value="NZ_FMYP01000035.1"/>
</dbReference>
<dbReference type="Proteomes" id="UP000199452">
    <property type="component" value="Unassembled WGS sequence"/>
</dbReference>
<dbReference type="EMBL" id="FMYP01000035">
    <property type="protein sequence ID" value="SDC52139.1"/>
    <property type="molecule type" value="Genomic_DNA"/>
</dbReference>